<evidence type="ECO:0000313" key="1">
    <source>
        <dbReference type="EMBL" id="MFC3109518.1"/>
    </source>
</evidence>
<dbReference type="RefSeq" id="WP_390322968.1">
    <property type="nucleotide sequence ID" value="NZ_JBHRTP010000053.1"/>
</dbReference>
<protein>
    <submittedName>
        <fullName evidence="1">Uncharacterized protein</fullName>
    </submittedName>
</protein>
<accession>A0ABV7F374</accession>
<gene>
    <name evidence="1" type="ORF">ACFOFO_16370</name>
</gene>
<proteinExistence type="predicted"/>
<dbReference type="Proteomes" id="UP001595530">
    <property type="component" value="Unassembled WGS sequence"/>
</dbReference>
<reference evidence="2" key="1">
    <citation type="journal article" date="2019" name="Int. J. Syst. Evol. Microbiol.">
        <title>The Global Catalogue of Microorganisms (GCM) 10K type strain sequencing project: providing services to taxonomists for standard genome sequencing and annotation.</title>
        <authorList>
            <consortium name="The Broad Institute Genomics Platform"/>
            <consortium name="The Broad Institute Genome Sequencing Center for Infectious Disease"/>
            <person name="Wu L."/>
            <person name="Ma J."/>
        </authorList>
    </citation>
    <scope>NUCLEOTIDE SEQUENCE [LARGE SCALE GENOMIC DNA]</scope>
    <source>
        <strain evidence="2">KCTC 42986</strain>
    </source>
</reference>
<keyword evidence="2" id="KW-1185">Reference proteome</keyword>
<evidence type="ECO:0000313" key="2">
    <source>
        <dbReference type="Proteomes" id="UP001595530"/>
    </source>
</evidence>
<sequence>MTAKFDRLQAIAIHALRPTGAGPTVDCGHLKALVARLYQALVHEDADLAVAVTREDEAGEIHTLALIIGMMHNDLPVADPTFESTCGDPAITVTVTRIDRVVLRRSRRH</sequence>
<dbReference type="EMBL" id="JBHRTP010000053">
    <property type="protein sequence ID" value="MFC3109518.1"/>
    <property type="molecule type" value="Genomic_DNA"/>
</dbReference>
<organism evidence="1 2">
    <name type="scientific">Undibacterium arcticum</name>
    <dbReference type="NCBI Taxonomy" id="1762892"/>
    <lineage>
        <taxon>Bacteria</taxon>
        <taxon>Pseudomonadati</taxon>
        <taxon>Pseudomonadota</taxon>
        <taxon>Betaproteobacteria</taxon>
        <taxon>Burkholderiales</taxon>
        <taxon>Oxalobacteraceae</taxon>
        <taxon>Undibacterium</taxon>
    </lineage>
</organism>
<name>A0ABV7F374_9BURK</name>
<comment type="caution">
    <text evidence="1">The sequence shown here is derived from an EMBL/GenBank/DDBJ whole genome shotgun (WGS) entry which is preliminary data.</text>
</comment>